<dbReference type="Proteomes" id="UP000183407">
    <property type="component" value="Unassembled WGS sequence"/>
</dbReference>
<dbReference type="Pfam" id="PF12158">
    <property type="entry name" value="DUF3592"/>
    <property type="match status" value="1"/>
</dbReference>
<evidence type="ECO:0000313" key="3">
    <source>
        <dbReference type="EMBL" id="SEC98494.1"/>
    </source>
</evidence>
<evidence type="ECO:0000256" key="1">
    <source>
        <dbReference type="SAM" id="Phobius"/>
    </source>
</evidence>
<dbReference type="InterPro" id="IPR021994">
    <property type="entry name" value="DUF3592"/>
</dbReference>
<evidence type="ECO:0000313" key="4">
    <source>
        <dbReference type="Proteomes" id="UP000183407"/>
    </source>
</evidence>
<keyword evidence="1" id="KW-0472">Membrane</keyword>
<dbReference type="AlphaFoldDB" id="A0A1H4X162"/>
<gene>
    <name evidence="3" type="ORF">SAMN04490220_3131</name>
</gene>
<dbReference type="OrthoDB" id="4482727at2"/>
<evidence type="ECO:0000259" key="2">
    <source>
        <dbReference type="Pfam" id="PF12158"/>
    </source>
</evidence>
<keyword evidence="1" id="KW-1133">Transmembrane helix</keyword>
<accession>A0A1H4X162</accession>
<feature type="domain" description="DUF3592" evidence="2">
    <location>
        <begin position="31"/>
        <end position="98"/>
    </location>
</feature>
<name>A0A1H4X162_RHOJO</name>
<dbReference type="RefSeq" id="WP_073361182.1">
    <property type="nucleotide sequence ID" value="NZ_FNTL01000004.1"/>
</dbReference>
<dbReference type="EMBL" id="FNTL01000004">
    <property type="protein sequence ID" value="SEC98494.1"/>
    <property type="molecule type" value="Genomic_DNA"/>
</dbReference>
<protein>
    <recommendedName>
        <fullName evidence="2">DUF3592 domain-containing protein</fullName>
    </recommendedName>
</protein>
<feature type="transmembrane region" description="Helical" evidence="1">
    <location>
        <begin position="99"/>
        <end position="121"/>
    </location>
</feature>
<sequence length="126" mass="13890">MITVWIVSGAFLLLRGVPGVLALWRSRSWTESECEVVDARRPVSYSYRVGADEFVGRRRTFDPGASLNDTGSREFVVGQVLWLWYDPQNPRTSVLRRSASVSILLVALGLTSLTLAISTLFSGGTP</sequence>
<reference evidence="4" key="1">
    <citation type="submission" date="2016-10" db="EMBL/GenBank/DDBJ databases">
        <authorList>
            <person name="Varghese N."/>
        </authorList>
    </citation>
    <scope>NUCLEOTIDE SEQUENCE [LARGE SCALE GENOMIC DNA]</scope>
    <source>
        <strain evidence="4">DSM 44719</strain>
    </source>
</reference>
<proteinExistence type="predicted"/>
<organism evidence="3 4">
    <name type="scientific">Rhodococcus jostii</name>
    <dbReference type="NCBI Taxonomy" id="132919"/>
    <lineage>
        <taxon>Bacteria</taxon>
        <taxon>Bacillati</taxon>
        <taxon>Actinomycetota</taxon>
        <taxon>Actinomycetes</taxon>
        <taxon>Mycobacteriales</taxon>
        <taxon>Nocardiaceae</taxon>
        <taxon>Rhodococcus</taxon>
    </lineage>
</organism>
<keyword evidence="1" id="KW-0812">Transmembrane</keyword>